<evidence type="ECO:0000256" key="3">
    <source>
        <dbReference type="ARBA" id="ARBA00022741"/>
    </source>
</evidence>
<evidence type="ECO:0000256" key="1">
    <source>
        <dbReference type="ARBA" id="ARBA00005417"/>
    </source>
</evidence>
<keyword evidence="7" id="KW-1185">Reference proteome</keyword>
<dbReference type="SUPFAM" id="SSF52540">
    <property type="entry name" value="P-loop containing nucleoside triphosphate hydrolases"/>
    <property type="match status" value="1"/>
</dbReference>
<proteinExistence type="inferred from homology"/>
<dbReference type="PANTHER" id="PTHR43335:SF4">
    <property type="entry name" value="ABC TRANSPORTER, ATP-BINDING PROTEIN"/>
    <property type="match status" value="1"/>
</dbReference>
<protein>
    <submittedName>
        <fullName evidence="6">ATP-binding cassette domain-containing protein</fullName>
    </submittedName>
</protein>
<dbReference type="InterPro" id="IPR003593">
    <property type="entry name" value="AAA+_ATPase"/>
</dbReference>
<evidence type="ECO:0000256" key="4">
    <source>
        <dbReference type="ARBA" id="ARBA00022840"/>
    </source>
</evidence>
<dbReference type="PROSITE" id="PS50893">
    <property type="entry name" value="ABC_TRANSPORTER_2"/>
    <property type="match status" value="1"/>
</dbReference>
<dbReference type="GO" id="GO:0016887">
    <property type="term" value="F:ATP hydrolysis activity"/>
    <property type="evidence" value="ECO:0007669"/>
    <property type="project" value="InterPro"/>
</dbReference>
<dbReference type="RefSeq" id="WP_126726471.1">
    <property type="nucleotide sequence ID" value="NZ_RYZH01000031.1"/>
</dbReference>
<dbReference type="Proteomes" id="UP000280296">
    <property type="component" value="Unassembled WGS sequence"/>
</dbReference>
<evidence type="ECO:0000313" key="7">
    <source>
        <dbReference type="Proteomes" id="UP000280296"/>
    </source>
</evidence>
<reference evidence="6 7" key="1">
    <citation type="submission" date="2018-12" db="EMBL/GenBank/DDBJ databases">
        <authorList>
            <person name="Toschakov S.V."/>
        </authorList>
    </citation>
    <scope>NUCLEOTIDE SEQUENCE [LARGE SCALE GENOMIC DNA]</scope>
    <source>
        <strain evidence="6 7">GM2012</strain>
    </source>
</reference>
<evidence type="ECO:0000259" key="5">
    <source>
        <dbReference type="PROSITE" id="PS50893"/>
    </source>
</evidence>
<keyword evidence="3" id="KW-0547">Nucleotide-binding</keyword>
<sequence>MIEVEHLSKRYGAVRAVEGVSFSVGRGEIVGLLGPNGAGKSTTMKILTTYLMPTSGRARLAGHDVLDEPLAVRRKVGYLPESVPLYPEMRVREFLRFRSRLKDVPGSRRRAAIDDAIQMTGLEDVAHRVVGNLSKGYKQRVGLADALLSDPDILILDEPTAGLDPIQIGEVRELIRELGKRHTILLSTHILPEVEIVCGRVVIIARGRIALDESLEKLKAGQAVEVEVRGPSDAVRGVLETSPGAGGIRKLAVEGAAAGDPGVCAFEVRARDEQAVEELRELIARRVVQNGWALRRLDLSRSSLEERFVRAVRDAVVVDHEGEAA</sequence>
<dbReference type="EMBL" id="RYZH01000031">
    <property type="protein sequence ID" value="RUL86473.1"/>
    <property type="molecule type" value="Genomic_DNA"/>
</dbReference>
<organism evidence="6 7">
    <name type="scientific">Tautonia sociabilis</name>
    <dbReference type="NCBI Taxonomy" id="2080755"/>
    <lineage>
        <taxon>Bacteria</taxon>
        <taxon>Pseudomonadati</taxon>
        <taxon>Planctomycetota</taxon>
        <taxon>Planctomycetia</taxon>
        <taxon>Isosphaerales</taxon>
        <taxon>Isosphaeraceae</taxon>
        <taxon>Tautonia</taxon>
    </lineage>
</organism>
<name>A0A432MHA6_9BACT</name>
<dbReference type="AlphaFoldDB" id="A0A432MHA6"/>
<dbReference type="CDD" id="cd03230">
    <property type="entry name" value="ABC_DR_subfamily_A"/>
    <property type="match status" value="1"/>
</dbReference>
<dbReference type="InterPro" id="IPR003439">
    <property type="entry name" value="ABC_transporter-like_ATP-bd"/>
</dbReference>
<dbReference type="PANTHER" id="PTHR43335">
    <property type="entry name" value="ABC TRANSPORTER, ATP-BINDING PROTEIN"/>
    <property type="match status" value="1"/>
</dbReference>
<dbReference type="InterPro" id="IPR027417">
    <property type="entry name" value="P-loop_NTPase"/>
</dbReference>
<dbReference type="GO" id="GO:0005524">
    <property type="term" value="F:ATP binding"/>
    <property type="evidence" value="ECO:0007669"/>
    <property type="project" value="UniProtKB-KW"/>
</dbReference>
<dbReference type="Pfam" id="PF00005">
    <property type="entry name" value="ABC_tran"/>
    <property type="match status" value="1"/>
</dbReference>
<gene>
    <name evidence="6" type="ORF">TsocGM_15995</name>
</gene>
<dbReference type="OrthoDB" id="9795548at2"/>
<keyword evidence="2" id="KW-0813">Transport</keyword>
<feature type="domain" description="ABC transporter" evidence="5">
    <location>
        <begin position="2"/>
        <end position="231"/>
    </location>
</feature>
<reference evidence="6 7" key="2">
    <citation type="submission" date="2019-01" db="EMBL/GenBank/DDBJ databases">
        <title>Tautonia sociabilis, a novel thermotolerant planctomycete of Isosphaeraceae family, isolated from a 4000 m deep subterranean habitat.</title>
        <authorList>
            <person name="Kovaleva O.L."/>
            <person name="Elcheninov A.G."/>
            <person name="Van Heerden E."/>
            <person name="Toshchakov S.V."/>
            <person name="Novikov A."/>
            <person name="Bonch-Osmolovskaya E.A."/>
            <person name="Kublanov I.V."/>
        </authorList>
    </citation>
    <scope>NUCLEOTIDE SEQUENCE [LARGE SCALE GENOMIC DNA]</scope>
    <source>
        <strain evidence="6 7">GM2012</strain>
    </source>
</reference>
<dbReference type="SMART" id="SM00382">
    <property type="entry name" value="AAA"/>
    <property type="match status" value="1"/>
</dbReference>
<accession>A0A432MHA6</accession>
<evidence type="ECO:0000313" key="6">
    <source>
        <dbReference type="EMBL" id="RUL86473.1"/>
    </source>
</evidence>
<comment type="caution">
    <text evidence="6">The sequence shown here is derived from an EMBL/GenBank/DDBJ whole genome shotgun (WGS) entry which is preliminary data.</text>
</comment>
<keyword evidence="4 6" id="KW-0067">ATP-binding</keyword>
<dbReference type="Gene3D" id="3.40.50.300">
    <property type="entry name" value="P-loop containing nucleotide triphosphate hydrolases"/>
    <property type="match status" value="1"/>
</dbReference>
<comment type="similarity">
    <text evidence="1">Belongs to the ABC transporter superfamily.</text>
</comment>
<evidence type="ECO:0000256" key="2">
    <source>
        <dbReference type="ARBA" id="ARBA00022448"/>
    </source>
</evidence>